<feature type="transmembrane region" description="Helical" evidence="1">
    <location>
        <begin position="290"/>
        <end position="309"/>
    </location>
</feature>
<organism evidence="2 3">
    <name type="scientific">Microbacterium amylolyticum</name>
    <dbReference type="NCBI Taxonomy" id="936337"/>
    <lineage>
        <taxon>Bacteria</taxon>
        <taxon>Bacillati</taxon>
        <taxon>Actinomycetota</taxon>
        <taxon>Actinomycetes</taxon>
        <taxon>Micrococcales</taxon>
        <taxon>Microbacteriaceae</taxon>
        <taxon>Microbacterium</taxon>
    </lineage>
</organism>
<dbReference type="EMBL" id="JAGIOL010000001">
    <property type="protein sequence ID" value="MBP2437332.1"/>
    <property type="molecule type" value="Genomic_DNA"/>
</dbReference>
<keyword evidence="1" id="KW-0472">Membrane</keyword>
<dbReference type="PANTHER" id="PTHR37308:SF1">
    <property type="entry name" value="POLYPRENYL-PHOSPHATE TRANSPORTER"/>
    <property type="match status" value="1"/>
</dbReference>
<keyword evidence="3" id="KW-1185">Reference proteome</keyword>
<sequence length="318" mass="32530">MTNDTAQAPAPRRGSLAQAPLNVVRGGLIGLAETVPGISGGTVALVVGVYERALDAAGDLGGGFAALVKGPDHWRGFTRRMAAVDWWLIGPLLVGMVVTVLAAAGVVVGFVDGHPENSRGLFFGLVAASLIVPFQIMPKGVGRGRIAIDIATVVVAAVIAFVLVGFAGGTAIASPPFWAVFLAAAVAVCALVVPGISGSFFLLAIGLYSPTLTAVDERDLGYIAVFAAGAIVGLLTIVKIIRTLLRTRRRATLLVMAGLMLGSLRALWPWQGGEHSADGAGSLLAPTEPLVPIILAVVGAGVVIALIIAERVLQKRAS</sequence>
<keyword evidence="1" id="KW-0812">Transmembrane</keyword>
<gene>
    <name evidence="2" type="ORF">JOF34_001918</name>
</gene>
<accession>A0ABS4ZJ66</accession>
<name>A0ABS4ZJ66_9MICO</name>
<feature type="transmembrane region" description="Helical" evidence="1">
    <location>
        <begin position="120"/>
        <end position="138"/>
    </location>
</feature>
<feature type="transmembrane region" description="Helical" evidence="1">
    <location>
        <begin position="180"/>
        <end position="208"/>
    </location>
</feature>
<dbReference type="PANTHER" id="PTHR37308">
    <property type="entry name" value="INTEGRAL MEMBRANE PROTEIN"/>
    <property type="match status" value="1"/>
</dbReference>
<evidence type="ECO:0000313" key="2">
    <source>
        <dbReference type="EMBL" id="MBP2437332.1"/>
    </source>
</evidence>
<feature type="transmembrane region" description="Helical" evidence="1">
    <location>
        <begin position="220"/>
        <end position="241"/>
    </location>
</feature>
<evidence type="ECO:0000256" key="1">
    <source>
        <dbReference type="SAM" id="Phobius"/>
    </source>
</evidence>
<feature type="transmembrane region" description="Helical" evidence="1">
    <location>
        <begin position="86"/>
        <end position="108"/>
    </location>
</feature>
<comment type="caution">
    <text evidence="2">The sequence shown here is derived from an EMBL/GenBank/DDBJ whole genome shotgun (WGS) entry which is preliminary data.</text>
</comment>
<feature type="transmembrane region" description="Helical" evidence="1">
    <location>
        <begin position="150"/>
        <end position="173"/>
    </location>
</feature>
<evidence type="ECO:0000313" key="3">
    <source>
        <dbReference type="Proteomes" id="UP001519362"/>
    </source>
</evidence>
<dbReference type="Pfam" id="PF04018">
    <property type="entry name" value="VCA0040-like"/>
    <property type="match status" value="1"/>
</dbReference>
<reference evidence="2 3" key="1">
    <citation type="submission" date="2021-03" db="EMBL/GenBank/DDBJ databases">
        <title>Sequencing the genomes of 1000 actinobacteria strains.</title>
        <authorList>
            <person name="Klenk H.-P."/>
        </authorList>
    </citation>
    <scope>NUCLEOTIDE SEQUENCE [LARGE SCALE GENOMIC DNA]</scope>
    <source>
        <strain evidence="2 3">DSM 24221</strain>
    </source>
</reference>
<feature type="transmembrane region" description="Helical" evidence="1">
    <location>
        <begin position="253"/>
        <end position="270"/>
    </location>
</feature>
<proteinExistence type="predicted"/>
<protein>
    <submittedName>
        <fullName evidence="2">Membrane protein</fullName>
    </submittedName>
</protein>
<dbReference type="Proteomes" id="UP001519362">
    <property type="component" value="Unassembled WGS sequence"/>
</dbReference>
<keyword evidence="1" id="KW-1133">Transmembrane helix</keyword>
<dbReference type="InterPro" id="IPR007163">
    <property type="entry name" value="VCA0040-like"/>
</dbReference>
<dbReference type="RefSeq" id="WP_165134247.1">
    <property type="nucleotide sequence ID" value="NZ_CP049253.1"/>
</dbReference>